<proteinExistence type="inferred from homology"/>
<dbReference type="Proteomes" id="UP000005778">
    <property type="component" value="Chromosome"/>
</dbReference>
<dbReference type="EMBL" id="CM001488">
    <property type="protein sequence ID" value="EIM62744.1"/>
    <property type="molecule type" value="Genomic_DNA"/>
</dbReference>
<dbReference type="PANTHER" id="PTHR10938:SF0">
    <property type="entry name" value="TRANSLATION INITIATION FACTOR IF-3, MITOCHONDRIAL"/>
    <property type="match status" value="1"/>
</dbReference>
<dbReference type="GO" id="GO:0016020">
    <property type="term" value="C:membrane"/>
    <property type="evidence" value="ECO:0007669"/>
    <property type="project" value="TreeGrafter"/>
</dbReference>
<dbReference type="HAMAP" id="MF_00080">
    <property type="entry name" value="IF_3"/>
    <property type="match status" value="1"/>
</dbReference>
<evidence type="ECO:0000256" key="1">
    <source>
        <dbReference type="ARBA" id="ARBA00005439"/>
    </source>
</evidence>
<dbReference type="InterPro" id="IPR019815">
    <property type="entry name" value="Translation_initiation_fac_3_C"/>
</dbReference>
<dbReference type="InterPro" id="IPR001288">
    <property type="entry name" value="Translation_initiation_fac_3"/>
</dbReference>
<evidence type="ECO:0000259" key="7">
    <source>
        <dbReference type="Pfam" id="PF05198"/>
    </source>
</evidence>
<dbReference type="AlphaFoldDB" id="I5AZT1"/>
<organism evidence="8 9">
    <name type="scientific">Desulfobacter postgatei 2ac9</name>
    <dbReference type="NCBI Taxonomy" id="879212"/>
    <lineage>
        <taxon>Bacteria</taxon>
        <taxon>Pseudomonadati</taxon>
        <taxon>Thermodesulfobacteriota</taxon>
        <taxon>Desulfobacteria</taxon>
        <taxon>Desulfobacterales</taxon>
        <taxon>Desulfobacteraceae</taxon>
        <taxon>Desulfobacter</taxon>
    </lineage>
</organism>
<reference evidence="8 9" key="1">
    <citation type="submission" date="2011-09" db="EMBL/GenBank/DDBJ databases">
        <authorList>
            <consortium name="US DOE Joint Genome Institute (JGI-PGF)"/>
            <person name="Lucas S."/>
            <person name="Han J."/>
            <person name="Lapidus A."/>
            <person name="Cheng J.-F."/>
            <person name="Goodwin L."/>
            <person name="Pitluck S."/>
            <person name="Peters L."/>
            <person name="Land M.L."/>
            <person name="Hauser L."/>
            <person name="Orellana R."/>
            <person name="Lovley D."/>
            <person name="Woyke T.J."/>
        </authorList>
    </citation>
    <scope>NUCLEOTIDE SEQUENCE [LARGE SCALE GENOMIC DNA]</scope>
    <source>
        <strain evidence="8 9">2ac9</strain>
    </source>
</reference>
<dbReference type="Pfam" id="PF05198">
    <property type="entry name" value="IF3_N"/>
    <property type="match status" value="1"/>
</dbReference>
<dbReference type="NCBIfam" id="TIGR00168">
    <property type="entry name" value="infC"/>
    <property type="match status" value="1"/>
</dbReference>
<evidence type="ECO:0000256" key="2">
    <source>
        <dbReference type="ARBA" id="ARBA00022540"/>
    </source>
</evidence>
<evidence type="ECO:0000256" key="5">
    <source>
        <dbReference type="NCBIfam" id="TIGR00168"/>
    </source>
</evidence>
<feature type="domain" description="Translation initiation factor 3 C-terminal" evidence="6">
    <location>
        <begin position="96"/>
        <end position="181"/>
    </location>
</feature>
<dbReference type="SUPFAM" id="SSF54364">
    <property type="entry name" value="Translation initiation factor IF3, N-terminal domain"/>
    <property type="match status" value="1"/>
</dbReference>
<dbReference type="FunFam" id="3.30.110.10:FF:000001">
    <property type="entry name" value="Translation initiation factor IF-3"/>
    <property type="match status" value="1"/>
</dbReference>
<dbReference type="PANTHER" id="PTHR10938">
    <property type="entry name" value="TRANSLATION INITIATION FACTOR IF-3"/>
    <property type="match status" value="1"/>
</dbReference>
<dbReference type="InterPro" id="IPR019814">
    <property type="entry name" value="Translation_initiation_fac_3_N"/>
</dbReference>
<dbReference type="GO" id="GO:0032790">
    <property type="term" value="P:ribosome disassembly"/>
    <property type="evidence" value="ECO:0007669"/>
    <property type="project" value="TreeGrafter"/>
</dbReference>
<dbReference type="RefSeq" id="WP_004071480.1">
    <property type="nucleotide sequence ID" value="NZ_CM001488.1"/>
</dbReference>
<dbReference type="eggNOG" id="COG0290">
    <property type="taxonomic scope" value="Bacteria"/>
</dbReference>
<sequence length="181" mass="20845">MLRREVKISTKRVKQDQTRVNKGIRATEVRVIGSDGGQIGVLPIAEALRIAESEALDLVEVSPEAKPPVCKIMDHGKYKYELTKKKQEAKRKQKSVQIKEIKVRPKTDDHDLETKVRHMEKFISNGDKVKITLVFRGREFMLKEQANIILEKIVEMSKDFAQVEQFPKFEGRFITMLLGPK</sequence>
<keyword evidence="2 4" id="KW-0396">Initiation factor</keyword>
<comment type="function">
    <text evidence="4">IF-3 binds to the 30S ribosomal subunit and shifts the equilibrium between 70S ribosomes and their 50S and 30S subunits in favor of the free subunits, thus enhancing the availability of 30S subunits on which protein synthesis initiation begins.</text>
</comment>
<protein>
    <recommendedName>
        <fullName evidence="4 5">Translation initiation factor IF-3</fullName>
    </recommendedName>
</protein>
<gene>
    <name evidence="4" type="primary">infC</name>
    <name evidence="8" type="ORF">DespoDRAFT_00755</name>
</gene>
<dbReference type="InterPro" id="IPR036788">
    <property type="entry name" value="T_IF-3_C_sf"/>
</dbReference>
<evidence type="ECO:0000313" key="8">
    <source>
        <dbReference type="EMBL" id="EIM62744.1"/>
    </source>
</evidence>
<dbReference type="Pfam" id="PF00707">
    <property type="entry name" value="IF3_C"/>
    <property type="match status" value="1"/>
</dbReference>
<dbReference type="FunFam" id="3.10.20.80:FF:000001">
    <property type="entry name" value="Translation initiation factor IF-3"/>
    <property type="match status" value="1"/>
</dbReference>
<dbReference type="Gene3D" id="3.30.110.10">
    <property type="entry name" value="Translation initiation factor 3 (IF-3), C-terminal domain"/>
    <property type="match status" value="1"/>
</dbReference>
<evidence type="ECO:0000313" key="9">
    <source>
        <dbReference type="Proteomes" id="UP000005778"/>
    </source>
</evidence>
<dbReference type="Gene3D" id="3.10.20.80">
    <property type="entry name" value="Translation initiation factor 3 (IF-3), N-terminal domain"/>
    <property type="match status" value="1"/>
</dbReference>
<feature type="domain" description="Translation initiation factor 3 N-terminal" evidence="7">
    <location>
        <begin position="20"/>
        <end position="89"/>
    </location>
</feature>
<keyword evidence="9" id="KW-1185">Reference proteome</keyword>
<comment type="subunit">
    <text evidence="4">Monomer.</text>
</comment>
<keyword evidence="4" id="KW-0963">Cytoplasm</keyword>
<evidence type="ECO:0000256" key="3">
    <source>
        <dbReference type="ARBA" id="ARBA00022917"/>
    </source>
</evidence>
<keyword evidence="3 4" id="KW-0648">Protein biosynthesis</keyword>
<comment type="subcellular location">
    <subcellularLocation>
        <location evidence="4">Cytoplasm</location>
    </subcellularLocation>
</comment>
<accession>I5AZT1</accession>
<reference evidence="8 9" key="2">
    <citation type="submission" date="2012-02" db="EMBL/GenBank/DDBJ databases">
        <title>Improved High-Quality Draft sequence of Desulfobacter postgatei 2ac9.</title>
        <authorList>
            <consortium name="US DOE Joint Genome Institute"/>
            <person name="Lucas S."/>
            <person name="Han J."/>
            <person name="Lapidus A."/>
            <person name="Cheng J.-F."/>
            <person name="Goodwin L."/>
            <person name="Pitluck S."/>
            <person name="Peters L."/>
            <person name="Ovchinnikova G."/>
            <person name="Held B."/>
            <person name="Detter J.C."/>
            <person name="Han C."/>
            <person name="Tapia R."/>
            <person name="Land M."/>
            <person name="Hauser L."/>
            <person name="Kyrpides N."/>
            <person name="Ivanova N."/>
            <person name="Pagani I."/>
            <person name="Orellana R."/>
            <person name="Lovley D."/>
            <person name="Woyke T."/>
        </authorList>
    </citation>
    <scope>NUCLEOTIDE SEQUENCE [LARGE SCALE GENOMIC DNA]</scope>
    <source>
        <strain evidence="8 9">2ac9</strain>
    </source>
</reference>
<evidence type="ECO:0000256" key="4">
    <source>
        <dbReference type="HAMAP-Rule" id="MF_00080"/>
    </source>
</evidence>
<evidence type="ECO:0000259" key="6">
    <source>
        <dbReference type="Pfam" id="PF00707"/>
    </source>
</evidence>
<dbReference type="HOGENOM" id="CLU_054919_3_2_7"/>
<dbReference type="GO" id="GO:0003743">
    <property type="term" value="F:translation initiation factor activity"/>
    <property type="evidence" value="ECO:0007669"/>
    <property type="project" value="UniProtKB-UniRule"/>
</dbReference>
<dbReference type="InterPro" id="IPR036787">
    <property type="entry name" value="T_IF-3_N_sf"/>
</dbReference>
<dbReference type="SUPFAM" id="SSF55200">
    <property type="entry name" value="Translation initiation factor IF3, C-terminal domain"/>
    <property type="match status" value="1"/>
</dbReference>
<comment type="similarity">
    <text evidence="1 4">Belongs to the IF-3 family.</text>
</comment>
<dbReference type="STRING" id="879212.DespoDRAFT_00755"/>
<name>I5AZT1_9BACT</name>
<dbReference type="GO" id="GO:0005829">
    <property type="term" value="C:cytosol"/>
    <property type="evidence" value="ECO:0007669"/>
    <property type="project" value="TreeGrafter"/>
</dbReference>
<dbReference type="GO" id="GO:0043022">
    <property type="term" value="F:ribosome binding"/>
    <property type="evidence" value="ECO:0007669"/>
    <property type="project" value="UniProtKB-ARBA"/>
</dbReference>